<keyword evidence="5" id="KW-0547">Nucleotide-binding</keyword>
<dbReference type="Pfam" id="PF00493">
    <property type="entry name" value="MCM"/>
    <property type="match status" value="1"/>
</dbReference>
<reference evidence="12 13" key="1">
    <citation type="journal article" date="2015" name="Genome Biol. Evol.">
        <title>The genome of winter moth (Operophtera brumata) provides a genomic perspective on sexual dimorphism and phenology.</title>
        <authorList>
            <person name="Derks M.F."/>
            <person name="Smit S."/>
            <person name="Salis L."/>
            <person name="Schijlen E."/>
            <person name="Bossers A."/>
            <person name="Mateman C."/>
            <person name="Pijl A.S."/>
            <person name="de Ridder D."/>
            <person name="Groenen M.A."/>
            <person name="Visser M.E."/>
            <person name="Megens H.J."/>
        </authorList>
    </citation>
    <scope>NUCLEOTIDE SEQUENCE [LARGE SCALE GENOMIC DNA]</scope>
    <source>
        <strain evidence="12">WM2013NL</strain>
        <tissue evidence="12">Head and thorax</tissue>
    </source>
</reference>
<evidence type="ECO:0000256" key="5">
    <source>
        <dbReference type="ARBA" id="ARBA00022741"/>
    </source>
</evidence>
<feature type="compositionally biased region" description="Polar residues" evidence="10">
    <location>
        <begin position="39"/>
        <end position="57"/>
    </location>
</feature>
<dbReference type="PRINTS" id="PR01657">
    <property type="entry name" value="MCMFAMILY"/>
</dbReference>
<keyword evidence="13" id="KW-1185">Reference proteome</keyword>
<dbReference type="PROSITE" id="PS50051">
    <property type="entry name" value="MCM_2"/>
    <property type="match status" value="1"/>
</dbReference>
<evidence type="ECO:0000256" key="9">
    <source>
        <dbReference type="ARBA" id="ARBA00023306"/>
    </source>
</evidence>
<dbReference type="GO" id="GO:0005524">
    <property type="term" value="F:ATP binding"/>
    <property type="evidence" value="ECO:0007669"/>
    <property type="project" value="UniProtKB-KW"/>
</dbReference>
<sequence>MLCTVTCRAAKKEEEEEDMPCLPFNIFLSSGLVACSTLENPSTASTHSTQWNESSPAPDTPSDRDGAQSRMTSPAREYEPFEDEAGILGDDPQEEEEDGEELFGDNMEADYRPMPGLDRYDTEDLDNEDYDAMSIGDRAAAEQELRRRDRDEGRVRRDDRDLIYDESDEEGDSAPRAKRRRAAERAAMGDHEPVEEGIESIENLEDTKGYSTKEFKNFLRTYTNSKNQFVYKDRIRRMCEHNQASFHVEFDVLARREQVAKDIVLQIFPSYERVTSEIHVRISDLPLIEELRTFRKLHLNQLVRTVGVITSTTGVLPQLSVVKYDCNRCGYILGPFVQSQNTEVNMEQTIYRNYQKVTIQESPGRIPAGRIPRSKDCILLADLCDRCKPGDEVDLTGVYTNNYDGSLNTEQHIVESLTDEDVANIVKLSKDPRIGERIVQSIAPSIYGHDNIKRGLALALGDINVLICGDPGTAKSQFLKYTEKIAPRAIFTTGQGASAVGLTAYVRRNPTTREWTLEAGALVLADRGNRTSIHEAMEQQSISISKAGIVTSLHAR</sequence>
<dbReference type="InterPro" id="IPR012340">
    <property type="entry name" value="NA-bd_OB-fold"/>
</dbReference>
<protein>
    <recommendedName>
        <fullName evidence="3">DNA replication licensing factor MCM2</fullName>
        <ecNumber evidence="2">3.6.4.12</ecNumber>
    </recommendedName>
</protein>
<keyword evidence="8" id="KW-0067">ATP-binding</keyword>
<feature type="region of interest" description="Disordered" evidence="10">
    <location>
        <begin position="137"/>
        <end position="202"/>
    </location>
</feature>
<dbReference type="Pfam" id="PF17207">
    <property type="entry name" value="MCM_OB"/>
    <property type="match status" value="1"/>
</dbReference>
<dbReference type="Gene3D" id="2.40.50.140">
    <property type="entry name" value="Nucleic acid-binding proteins"/>
    <property type="match status" value="1"/>
</dbReference>
<dbReference type="InterPro" id="IPR031327">
    <property type="entry name" value="MCM"/>
</dbReference>
<feature type="domain" description="MCM C-terminal AAA(+) ATPase" evidence="11">
    <location>
        <begin position="434"/>
        <end position="556"/>
    </location>
</feature>
<proteinExistence type="inferred from homology"/>
<dbReference type="Proteomes" id="UP000037510">
    <property type="component" value="Unassembled WGS sequence"/>
</dbReference>
<feature type="compositionally biased region" description="Basic and acidic residues" evidence="10">
    <location>
        <begin position="183"/>
        <end position="194"/>
    </location>
</feature>
<evidence type="ECO:0000256" key="6">
    <source>
        <dbReference type="ARBA" id="ARBA00022801"/>
    </source>
</evidence>
<accession>A0A0L7L7D9</accession>
<dbReference type="GO" id="GO:0043138">
    <property type="term" value="F:3'-5' DNA helicase activity"/>
    <property type="evidence" value="ECO:0007669"/>
    <property type="project" value="TreeGrafter"/>
</dbReference>
<dbReference type="GO" id="GO:1902975">
    <property type="term" value="P:mitotic DNA replication initiation"/>
    <property type="evidence" value="ECO:0007669"/>
    <property type="project" value="TreeGrafter"/>
</dbReference>
<feature type="compositionally biased region" description="Acidic residues" evidence="10">
    <location>
        <begin position="80"/>
        <end position="103"/>
    </location>
</feature>
<dbReference type="Pfam" id="PF12619">
    <property type="entry name" value="MCM2_N"/>
    <property type="match status" value="1"/>
</dbReference>
<evidence type="ECO:0000313" key="12">
    <source>
        <dbReference type="EMBL" id="KOB71398.1"/>
    </source>
</evidence>
<dbReference type="PRINTS" id="PR01658">
    <property type="entry name" value="MCMPROTEIN2"/>
</dbReference>
<dbReference type="EC" id="3.6.4.12" evidence="2"/>
<evidence type="ECO:0000313" key="13">
    <source>
        <dbReference type="Proteomes" id="UP000037510"/>
    </source>
</evidence>
<dbReference type="GO" id="GO:0042555">
    <property type="term" value="C:MCM complex"/>
    <property type="evidence" value="ECO:0007669"/>
    <property type="project" value="InterPro"/>
</dbReference>
<feature type="region of interest" description="Disordered" evidence="10">
    <location>
        <begin position="39"/>
        <end position="124"/>
    </location>
</feature>
<comment type="caution">
    <text evidence="12">The sequence shown here is derived from an EMBL/GenBank/DDBJ whole genome shotgun (WGS) entry which is preliminary data.</text>
</comment>
<dbReference type="Gene3D" id="3.30.1640.10">
    <property type="entry name" value="mini-chromosome maintenance (MCM) complex, chain A, domain 1"/>
    <property type="match status" value="2"/>
</dbReference>
<evidence type="ECO:0000256" key="10">
    <source>
        <dbReference type="SAM" id="MobiDB-lite"/>
    </source>
</evidence>
<dbReference type="InterPro" id="IPR001208">
    <property type="entry name" value="MCM_dom"/>
</dbReference>
<feature type="compositionally biased region" description="Basic and acidic residues" evidence="10">
    <location>
        <begin position="139"/>
        <end position="163"/>
    </location>
</feature>
<evidence type="ECO:0000256" key="2">
    <source>
        <dbReference type="ARBA" id="ARBA00012551"/>
    </source>
</evidence>
<dbReference type="SMART" id="SM00350">
    <property type="entry name" value="MCM"/>
    <property type="match status" value="1"/>
</dbReference>
<dbReference type="Gene3D" id="3.40.50.300">
    <property type="entry name" value="P-loop containing nucleotide triphosphate hydrolases"/>
    <property type="match status" value="1"/>
</dbReference>
<name>A0A0L7L7D9_OPEBR</name>
<dbReference type="SUPFAM" id="SSF52540">
    <property type="entry name" value="P-loop containing nucleoside triphosphate hydrolases"/>
    <property type="match status" value="1"/>
</dbReference>
<evidence type="ECO:0000256" key="4">
    <source>
        <dbReference type="ARBA" id="ARBA00022705"/>
    </source>
</evidence>
<keyword evidence="9" id="KW-0131">Cell cycle</keyword>
<dbReference type="GO" id="GO:0000727">
    <property type="term" value="P:double-strand break repair via break-induced replication"/>
    <property type="evidence" value="ECO:0007669"/>
    <property type="project" value="TreeGrafter"/>
</dbReference>
<keyword evidence="4" id="KW-0235">DNA replication</keyword>
<dbReference type="PANTHER" id="PTHR11630:SF44">
    <property type="entry name" value="DNA REPLICATION LICENSING FACTOR MCM2"/>
    <property type="match status" value="1"/>
</dbReference>
<evidence type="ECO:0000256" key="8">
    <source>
        <dbReference type="ARBA" id="ARBA00022840"/>
    </source>
</evidence>
<dbReference type="InterPro" id="IPR033762">
    <property type="entry name" value="MCM_OB"/>
</dbReference>
<evidence type="ECO:0000259" key="11">
    <source>
        <dbReference type="PROSITE" id="PS50051"/>
    </source>
</evidence>
<dbReference type="EMBL" id="JTDY01002448">
    <property type="protein sequence ID" value="KOB71398.1"/>
    <property type="molecule type" value="Genomic_DNA"/>
</dbReference>
<dbReference type="PANTHER" id="PTHR11630">
    <property type="entry name" value="DNA REPLICATION LICENSING FACTOR MCM FAMILY MEMBER"/>
    <property type="match status" value="1"/>
</dbReference>
<dbReference type="SUPFAM" id="SSF50249">
    <property type="entry name" value="Nucleic acid-binding proteins"/>
    <property type="match status" value="1"/>
</dbReference>
<dbReference type="STRING" id="104452.A0A0L7L7D9"/>
<gene>
    <name evidence="12" type="ORF">OBRU01_05517</name>
</gene>
<evidence type="ECO:0000256" key="3">
    <source>
        <dbReference type="ARBA" id="ARBA00018925"/>
    </source>
</evidence>
<evidence type="ECO:0000256" key="7">
    <source>
        <dbReference type="ARBA" id="ARBA00022806"/>
    </source>
</evidence>
<organism evidence="12 13">
    <name type="scientific">Operophtera brumata</name>
    <name type="common">Winter moth</name>
    <name type="synonym">Phalaena brumata</name>
    <dbReference type="NCBI Taxonomy" id="104452"/>
    <lineage>
        <taxon>Eukaryota</taxon>
        <taxon>Metazoa</taxon>
        <taxon>Ecdysozoa</taxon>
        <taxon>Arthropoda</taxon>
        <taxon>Hexapoda</taxon>
        <taxon>Insecta</taxon>
        <taxon>Pterygota</taxon>
        <taxon>Neoptera</taxon>
        <taxon>Endopterygota</taxon>
        <taxon>Lepidoptera</taxon>
        <taxon>Glossata</taxon>
        <taxon>Ditrysia</taxon>
        <taxon>Geometroidea</taxon>
        <taxon>Geometridae</taxon>
        <taxon>Larentiinae</taxon>
        <taxon>Operophtera</taxon>
    </lineage>
</organism>
<keyword evidence="7" id="KW-0347">Helicase</keyword>
<dbReference type="Pfam" id="PF14551">
    <property type="entry name" value="MCM_N"/>
    <property type="match status" value="1"/>
</dbReference>
<keyword evidence="6" id="KW-0378">Hydrolase</keyword>
<dbReference type="InterPro" id="IPR027417">
    <property type="entry name" value="P-loop_NTPase"/>
</dbReference>
<dbReference type="GO" id="GO:0017116">
    <property type="term" value="F:single-stranded DNA helicase activity"/>
    <property type="evidence" value="ECO:0007669"/>
    <property type="project" value="TreeGrafter"/>
</dbReference>
<dbReference type="InterPro" id="IPR027925">
    <property type="entry name" value="MCM_N"/>
</dbReference>
<dbReference type="GO" id="GO:0005634">
    <property type="term" value="C:nucleus"/>
    <property type="evidence" value="ECO:0007669"/>
    <property type="project" value="InterPro"/>
</dbReference>
<dbReference type="InterPro" id="IPR008045">
    <property type="entry name" value="MCM2"/>
</dbReference>
<evidence type="ECO:0000256" key="1">
    <source>
        <dbReference type="ARBA" id="ARBA00008010"/>
    </source>
</evidence>
<dbReference type="GO" id="GO:0003697">
    <property type="term" value="F:single-stranded DNA binding"/>
    <property type="evidence" value="ECO:0007669"/>
    <property type="project" value="TreeGrafter"/>
</dbReference>
<comment type="similarity">
    <text evidence="1">Belongs to the MCM family.</text>
</comment>
<dbReference type="AlphaFoldDB" id="A0A0L7L7D9"/>
<dbReference type="GO" id="GO:0016787">
    <property type="term" value="F:hydrolase activity"/>
    <property type="evidence" value="ECO:0007669"/>
    <property type="project" value="UniProtKB-KW"/>
</dbReference>